<dbReference type="Proteomes" id="UP001595945">
    <property type="component" value="Unassembled WGS sequence"/>
</dbReference>
<keyword evidence="3" id="KW-1185">Reference proteome</keyword>
<accession>A0ABD5Q008</accession>
<evidence type="ECO:0000256" key="1">
    <source>
        <dbReference type="SAM" id="Phobius"/>
    </source>
</evidence>
<dbReference type="RefSeq" id="WP_254270421.1">
    <property type="nucleotide sequence ID" value="NZ_CP100401.1"/>
</dbReference>
<name>A0ABD5Q008_9EURY</name>
<protein>
    <submittedName>
        <fullName evidence="2">Uncharacterized protein</fullName>
    </submittedName>
</protein>
<feature type="transmembrane region" description="Helical" evidence="1">
    <location>
        <begin position="48"/>
        <end position="70"/>
    </location>
</feature>
<dbReference type="GeneID" id="73047100"/>
<keyword evidence="1" id="KW-0812">Transmembrane</keyword>
<evidence type="ECO:0000313" key="3">
    <source>
        <dbReference type="Proteomes" id="UP001595945"/>
    </source>
</evidence>
<keyword evidence="1" id="KW-1133">Transmembrane helix</keyword>
<comment type="caution">
    <text evidence="2">The sequence shown here is derived from an EMBL/GenBank/DDBJ whole genome shotgun (WGS) entry which is preliminary data.</text>
</comment>
<dbReference type="AlphaFoldDB" id="A0ABD5Q008"/>
<gene>
    <name evidence="2" type="ORF">ACFO9K_06160</name>
</gene>
<organism evidence="2 3">
    <name type="scientific">Halorussus aquaticus</name>
    <dbReference type="NCBI Taxonomy" id="2953748"/>
    <lineage>
        <taxon>Archaea</taxon>
        <taxon>Methanobacteriati</taxon>
        <taxon>Methanobacteriota</taxon>
        <taxon>Stenosarchaea group</taxon>
        <taxon>Halobacteria</taxon>
        <taxon>Halobacteriales</taxon>
        <taxon>Haladaptataceae</taxon>
        <taxon>Halorussus</taxon>
    </lineage>
</organism>
<sequence length="90" mass="9783">MVDRRQVELIGVLVFYFAIYTAVLGPAIGGATGFEKSALDLSGDRGAALLRMFTSVRGWILVLGFGPVVYGYMLTRARIAGVGPREMWGR</sequence>
<reference evidence="2 3" key="1">
    <citation type="journal article" date="2019" name="Int. J. Syst. Evol. Microbiol.">
        <title>The Global Catalogue of Microorganisms (GCM) 10K type strain sequencing project: providing services to taxonomists for standard genome sequencing and annotation.</title>
        <authorList>
            <consortium name="The Broad Institute Genomics Platform"/>
            <consortium name="The Broad Institute Genome Sequencing Center for Infectious Disease"/>
            <person name="Wu L."/>
            <person name="Ma J."/>
        </authorList>
    </citation>
    <scope>NUCLEOTIDE SEQUENCE [LARGE SCALE GENOMIC DNA]</scope>
    <source>
        <strain evidence="2 3">XZYJ18</strain>
    </source>
</reference>
<feature type="transmembrane region" description="Helical" evidence="1">
    <location>
        <begin position="7"/>
        <end position="28"/>
    </location>
</feature>
<evidence type="ECO:0000313" key="2">
    <source>
        <dbReference type="EMBL" id="MFC4823840.1"/>
    </source>
</evidence>
<keyword evidence="1" id="KW-0472">Membrane</keyword>
<dbReference type="EMBL" id="JBHSHT010000001">
    <property type="protein sequence ID" value="MFC4823840.1"/>
    <property type="molecule type" value="Genomic_DNA"/>
</dbReference>
<proteinExistence type="predicted"/>